<protein>
    <submittedName>
        <fullName evidence="1">Uncharacterized protein</fullName>
    </submittedName>
</protein>
<name>J1HZX7_9BACT</name>
<dbReference type="Proteomes" id="UP000005113">
    <property type="component" value="Unassembled WGS sequence"/>
</dbReference>
<dbReference type="AlphaFoldDB" id="J1HZX7"/>
<proteinExistence type="predicted"/>
<dbReference type="EMBL" id="JH719942">
    <property type="protein sequence ID" value="EJF51955.1"/>
    <property type="molecule type" value="Genomic_DNA"/>
</dbReference>
<dbReference type="HOGENOM" id="CLU_3221867_0_0_10"/>
<sequence length="45" mass="5428">MIWLKHFFSERLSSLSFKMEKQEVLMRIQILNEFNAIKLEVANSQ</sequence>
<accession>J1HZX7</accession>
<reference evidence="2" key="1">
    <citation type="journal article" date="2012" name="Stand. Genomic Sci.">
        <title>Permanent draft genome sequence of the gliding predator Saprospira grandis strain Sa g1 (= HR1).</title>
        <authorList>
            <person name="Mavromatis K."/>
            <person name="Chertkov O."/>
            <person name="Lapidus A."/>
            <person name="Nolan M."/>
            <person name="Lucas S."/>
            <person name="Tice H."/>
            <person name="Del Rio T.G."/>
            <person name="Cheng J.F."/>
            <person name="Han C."/>
            <person name="Tapia R."/>
            <person name="Bruce D."/>
            <person name="Goodwin L.A."/>
            <person name="Pitluck S."/>
            <person name="Huntemann M."/>
            <person name="Liolios K."/>
            <person name="Pagani I."/>
            <person name="Ivanova N."/>
            <person name="Mikhailova N."/>
            <person name="Pati A."/>
            <person name="Chen A."/>
            <person name="Palaniappan K."/>
            <person name="Land M."/>
            <person name="Brambilla E.M."/>
            <person name="Rohde M."/>
            <person name="Spring S."/>
            <person name="Goker M."/>
            <person name="Detter J.C."/>
            <person name="Bristow J."/>
            <person name="Eisen J.A."/>
            <person name="Markowitz V."/>
            <person name="Hugenholtz P."/>
            <person name="Kyrpides N.C."/>
            <person name="Klenk H.P."/>
            <person name="Woyke T."/>
        </authorList>
    </citation>
    <scope>NUCLEOTIDE SEQUENCE [LARGE SCALE GENOMIC DNA]</scope>
    <source>
        <strain evidence="2">DSM 2844</strain>
    </source>
</reference>
<evidence type="ECO:0000313" key="1">
    <source>
        <dbReference type="EMBL" id="EJF51955.1"/>
    </source>
</evidence>
<organism evidence="1 2">
    <name type="scientific">Saprospira grandis DSM 2844</name>
    <dbReference type="NCBI Taxonomy" id="694433"/>
    <lineage>
        <taxon>Bacteria</taxon>
        <taxon>Pseudomonadati</taxon>
        <taxon>Bacteroidota</taxon>
        <taxon>Saprospiria</taxon>
        <taxon>Saprospirales</taxon>
        <taxon>Saprospiraceae</taxon>
        <taxon>Saprospira</taxon>
    </lineage>
</organism>
<evidence type="ECO:0000313" key="2">
    <source>
        <dbReference type="Proteomes" id="UP000005113"/>
    </source>
</evidence>
<gene>
    <name evidence="1" type="ORF">SapgrDRAFT_0199</name>
</gene>